<evidence type="ECO:0000313" key="3">
    <source>
        <dbReference type="Proteomes" id="UP000836841"/>
    </source>
</evidence>
<dbReference type="PROSITE" id="PS50127">
    <property type="entry name" value="UBC_2"/>
    <property type="match status" value="1"/>
</dbReference>
<accession>A0AAU9SI93</accession>
<name>A0AAU9SI93_THLAR</name>
<sequence>MFCLGPVDDNLFQWEAAIKGPKYSPYVGGTFHVIFKTKVFHPNISDKGDVYLYMLDNGWAPGFTIPDVCVSFSILMTLWGMLLTPRLELPDKVNENTLVYVSDREKFNRIAA</sequence>
<dbReference type="PANTHER" id="PTHR24067">
    <property type="entry name" value="UBIQUITIN-CONJUGATING ENZYME E2"/>
    <property type="match status" value="1"/>
</dbReference>
<feature type="non-terminal residue" evidence="2">
    <location>
        <position position="112"/>
    </location>
</feature>
<dbReference type="Gene3D" id="3.10.110.10">
    <property type="entry name" value="Ubiquitin Conjugating Enzyme"/>
    <property type="match status" value="2"/>
</dbReference>
<dbReference type="SUPFAM" id="SSF54495">
    <property type="entry name" value="UBC-like"/>
    <property type="match status" value="1"/>
</dbReference>
<dbReference type="AlphaFoldDB" id="A0AAU9SI93"/>
<dbReference type="InterPro" id="IPR000608">
    <property type="entry name" value="UBC"/>
</dbReference>
<evidence type="ECO:0000313" key="2">
    <source>
        <dbReference type="EMBL" id="CAH2065512.1"/>
    </source>
</evidence>
<reference evidence="2 3" key="1">
    <citation type="submission" date="2022-03" db="EMBL/GenBank/DDBJ databases">
        <authorList>
            <person name="Nunn A."/>
            <person name="Chopra R."/>
            <person name="Nunn A."/>
            <person name="Contreras Garrido A."/>
        </authorList>
    </citation>
    <scope>NUCLEOTIDE SEQUENCE [LARGE SCALE GENOMIC DNA]</scope>
</reference>
<keyword evidence="3" id="KW-1185">Reference proteome</keyword>
<dbReference type="EMBL" id="OU466861">
    <property type="protein sequence ID" value="CAH2065512.1"/>
    <property type="molecule type" value="Genomic_DNA"/>
</dbReference>
<proteinExistence type="predicted"/>
<organism evidence="2 3">
    <name type="scientific">Thlaspi arvense</name>
    <name type="common">Field penny-cress</name>
    <dbReference type="NCBI Taxonomy" id="13288"/>
    <lineage>
        <taxon>Eukaryota</taxon>
        <taxon>Viridiplantae</taxon>
        <taxon>Streptophyta</taxon>
        <taxon>Embryophyta</taxon>
        <taxon>Tracheophyta</taxon>
        <taxon>Spermatophyta</taxon>
        <taxon>Magnoliopsida</taxon>
        <taxon>eudicotyledons</taxon>
        <taxon>Gunneridae</taxon>
        <taxon>Pentapetalae</taxon>
        <taxon>rosids</taxon>
        <taxon>malvids</taxon>
        <taxon>Brassicales</taxon>
        <taxon>Brassicaceae</taxon>
        <taxon>Thlaspideae</taxon>
        <taxon>Thlaspi</taxon>
    </lineage>
</organism>
<dbReference type="Pfam" id="PF00179">
    <property type="entry name" value="UQ_con"/>
    <property type="match status" value="1"/>
</dbReference>
<dbReference type="InterPro" id="IPR050113">
    <property type="entry name" value="Ub_conjugating_enzyme"/>
</dbReference>
<dbReference type="Proteomes" id="UP000836841">
    <property type="component" value="Chromosome 5"/>
</dbReference>
<feature type="domain" description="UBC core" evidence="1">
    <location>
        <begin position="1"/>
        <end position="112"/>
    </location>
</feature>
<gene>
    <name evidence="2" type="ORF">TAV2_LOCUS17743</name>
</gene>
<evidence type="ECO:0000259" key="1">
    <source>
        <dbReference type="PROSITE" id="PS50127"/>
    </source>
</evidence>
<protein>
    <recommendedName>
        <fullName evidence="1">UBC core domain-containing protein</fullName>
    </recommendedName>
</protein>
<dbReference type="InterPro" id="IPR016135">
    <property type="entry name" value="UBQ-conjugating_enzyme/RWD"/>
</dbReference>